<dbReference type="Proteomes" id="UP000003340">
    <property type="component" value="Unassembled WGS sequence"/>
</dbReference>
<dbReference type="STRING" id="537013.CLOSTMETH_01729"/>
<sequence>MPILFYGTVVKAASRDDVLKLLRSFLDQREKSLVRILVRFWDEQKKAITYKEIREAILNGSLDIDKLTVWQEDYAVFVAKILAPEWAKAMNAGMKQLKERFPGWEYDVTSDRIARFVSERSGLFVTNCAQNQLEALNELLKMAVDTGMPADQLSRAIRPLIGLTKRQAATNFQYYCDLRAGGTGHKAALDKCIRLAGKQHRYRAMNIARTELAWAYNKGEYAGVKQAQAEKLLGDLKKVWCTAEDERVCSICGELDGQEAPMEGSFQFPGDSLWAGFKETPPAHNGCRCVLLYIEIKSPFGAERR</sequence>
<comment type="caution">
    <text evidence="2">The sequence shown here is derived from an EMBL/GenBank/DDBJ whole genome shotgun (WGS) entry which is preliminary data.</text>
</comment>
<accession>C0ED08</accession>
<name>C0ED08_9FIRM</name>
<feature type="domain" description="Phage head morphogenesis" evidence="1">
    <location>
        <begin position="180"/>
        <end position="291"/>
    </location>
</feature>
<dbReference type="eggNOG" id="ENOG503098H">
    <property type="taxonomic scope" value="Bacteria"/>
</dbReference>
<protein>
    <submittedName>
        <fullName evidence="2">Phage protein F-like protein</fullName>
    </submittedName>
</protein>
<reference evidence="2 3" key="1">
    <citation type="submission" date="2009-01" db="EMBL/GenBank/DDBJ databases">
        <authorList>
            <person name="Fulton L."/>
            <person name="Clifton S."/>
            <person name="Fulton B."/>
            <person name="Xu J."/>
            <person name="Minx P."/>
            <person name="Pepin K.H."/>
            <person name="Johnson M."/>
            <person name="Bhonagiri V."/>
            <person name="Nash W.E."/>
            <person name="Mardis E.R."/>
            <person name="Wilson R.K."/>
        </authorList>
    </citation>
    <scope>NUCLEOTIDE SEQUENCE [LARGE SCALE GENOMIC DNA]</scope>
    <source>
        <strain evidence="2 3">DSM 5476</strain>
    </source>
</reference>
<gene>
    <name evidence="2" type="ORF">CLOSTMETH_01729</name>
</gene>
<dbReference type="AlphaFoldDB" id="C0ED08"/>
<reference evidence="2 3" key="2">
    <citation type="submission" date="2009-02" db="EMBL/GenBank/DDBJ databases">
        <title>Draft genome sequence of Clostridium methylpentosum (DSM 5476).</title>
        <authorList>
            <person name="Sudarsanam P."/>
            <person name="Ley R."/>
            <person name="Guruge J."/>
            <person name="Turnbaugh P.J."/>
            <person name="Mahowald M."/>
            <person name="Liep D."/>
            <person name="Gordon J."/>
        </authorList>
    </citation>
    <scope>NUCLEOTIDE SEQUENCE [LARGE SCALE GENOMIC DNA]</scope>
    <source>
        <strain evidence="2 3">DSM 5476</strain>
    </source>
</reference>
<evidence type="ECO:0000259" key="1">
    <source>
        <dbReference type="Pfam" id="PF04233"/>
    </source>
</evidence>
<organism evidence="2 3">
    <name type="scientific">[Clostridium] methylpentosum DSM 5476</name>
    <dbReference type="NCBI Taxonomy" id="537013"/>
    <lineage>
        <taxon>Bacteria</taxon>
        <taxon>Bacillati</taxon>
        <taxon>Bacillota</taxon>
        <taxon>Clostridia</taxon>
        <taxon>Eubacteriales</taxon>
        <taxon>Oscillospiraceae</taxon>
        <taxon>Oscillospiraceae incertae sedis</taxon>
    </lineage>
</organism>
<evidence type="ECO:0000313" key="3">
    <source>
        <dbReference type="Proteomes" id="UP000003340"/>
    </source>
</evidence>
<proteinExistence type="predicted"/>
<dbReference type="HOGENOM" id="CLU_911221_0_0_9"/>
<keyword evidence="3" id="KW-1185">Reference proteome</keyword>
<dbReference type="Pfam" id="PF04233">
    <property type="entry name" value="Phage_Mu_F"/>
    <property type="match status" value="1"/>
</dbReference>
<dbReference type="EMBL" id="ACEC01000058">
    <property type="protein sequence ID" value="EEG30660.1"/>
    <property type="molecule type" value="Genomic_DNA"/>
</dbReference>
<dbReference type="InterPro" id="IPR006528">
    <property type="entry name" value="Phage_head_morphogenesis_dom"/>
</dbReference>
<evidence type="ECO:0000313" key="2">
    <source>
        <dbReference type="EMBL" id="EEG30660.1"/>
    </source>
</evidence>